<keyword evidence="2" id="KW-0812">Transmembrane</keyword>
<feature type="transmembrane region" description="Helical" evidence="2">
    <location>
        <begin position="68"/>
        <end position="88"/>
    </location>
</feature>
<dbReference type="Proteomes" id="UP000479190">
    <property type="component" value="Unassembled WGS sequence"/>
</dbReference>
<name>A0A6H5IJ38_9HYME</name>
<evidence type="ECO:0000313" key="4">
    <source>
        <dbReference type="Proteomes" id="UP000479190"/>
    </source>
</evidence>
<protein>
    <submittedName>
        <fullName evidence="3">Uncharacterized protein</fullName>
    </submittedName>
</protein>
<evidence type="ECO:0000313" key="3">
    <source>
        <dbReference type="EMBL" id="CAB0037731.1"/>
    </source>
</evidence>
<keyword evidence="2" id="KW-0472">Membrane</keyword>
<dbReference type="AlphaFoldDB" id="A0A6H5IJ38"/>
<keyword evidence="4" id="KW-1185">Reference proteome</keyword>
<accession>A0A6H5IJ38</accession>
<evidence type="ECO:0000256" key="1">
    <source>
        <dbReference type="SAM" id="MobiDB-lite"/>
    </source>
</evidence>
<keyword evidence="2" id="KW-1133">Transmembrane helix</keyword>
<feature type="compositionally biased region" description="Basic and acidic residues" evidence="1">
    <location>
        <begin position="112"/>
        <end position="127"/>
    </location>
</feature>
<sequence>MKSSSASERDKELIITFCSAATRRRRGRARVRESCIGKKHANNDSERLERDRRLADLFKMFVGPSNTLVPFIRALHFANLLLSFFFFYHQINYRTFSARSGQALRSVGARPGRPDPHTRGHNREDAGGRAPTGRFRGQVQGRAGRDRAGALRRLCEHYHTRWASESSIGLGERAAKAASADPPRLI</sequence>
<gene>
    <name evidence="3" type="ORF">TBRA_LOCUS9545</name>
</gene>
<organism evidence="3 4">
    <name type="scientific">Trichogramma brassicae</name>
    <dbReference type="NCBI Taxonomy" id="86971"/>
    <lineage>
        <taxon>Eukaryota</taxon>
        <taxon>Metazoa</taxon>
        <taxon>Ecdysozoa</taxon>
        <taxon>Arthropoda</taxon>
        <taxon>Hexapoda</taxon>
        <taxon>Insecta</taxon>
        <taxon>Pterygota</taxon>
        <taxon>Neoptera</taxon>
        <taxon>Endopterygota</taxon>
        <taxon>Hymenoptera</taxon>
        <taxon>Apocrita</taxon>
        <taxon>Proctotrupomorpha</taxon>
        <taxon>Chalcidoidea</taxon>
        <taxon>Trichogrammatidae</taxon>
        <taxon>Trichogramma</taxon>
    </lineage>
</organism>
<feature type="region of interest" description="Disordered" evidence="1">
    <location>
        <begin position="105"/>
        <end position="145"/>
    </location>
</feature>
<evidence type="ECO:0000256" key="2">
    <source>
        <dbReference type="SAM" id="Phobius"/>
    </source>
</evidence>
<reference evidence="3 4" key="1">
    <citation type="submission" date="2020-02" db="EMBL/GenBank/DDBJ databases">
        <authorList>
            <person name="Ferguson B K."/>
        </authorList>
    </citation>
    <scope>NUCLEOTIDE SEQUENCE [LARGE SCALE GENOMIC DNA]</scope>
</reference>
<dbReference type="EMBL" id="CADCXV010000866">
    <property type="protein sequence ID" value="CAB0037731.1"/>
    <property type="molecule type" value="Genomic_DNA"/>
</dbReference>
<proteinExistence type="predicted"/>